<protein>
    <submittedName>
        <fullName evidence="2">Alpha-2-macroglobulin-like protein</fullName>
    </submittedName>
</protein>
<dbReference type="AlphaFoldDB" id="A0AAV3Z884"/>
<reference evidence="2 3" key="1">
    <citation type="journal article" date="2021" name="Elife">
        <title>Chloroplast acquisition without the gene transfer in kleptoplastic sea slugs, Plakobranchus ocellatus.</title>
        <authorList>
            <person name="Maeda T."/>
            <person name="Takahashi S."/>
            <person name="Yoshida T."/>
            <person name="Shimamura S."/>
            <person name="Takaki Y."/>
            <person name="Nagai Y."/>
            <person name="Toyoda A."/>
            <person name="Suzuki Y."/>
            <person name="Arimoto A."/>
            <person name="Ishii H."/>
            <person name="Satoh N."/>
            <person name="Nishiyama T."/>
            <person name="Hasebe M."/>
            <person name="Maruyama T."/>
            <person name="Minagawa J."/>
            <person name="Obokata J."/>
            <person name="Shigenobu S."/>
        </authorList>
    </citation>
    <scope>NUCLEOTIDE SEQUENCE [LARGE SCALE GENOMIC DNA]</scope>
</reference>
<comment type="caution">
    <text evidence="2">The sequence shown here is derived from an EMBL/GenBank/DDBJ whole genome shotgun (WGS) entry which is preliminary data.</text>
</comment>
<dbReference type="Proteomes" id="UP000735302">
    <property type="component" value="Unassembled WGS sequence"/>
</dbReference>
<name>A0AAV3Z884_9GAST</name>
<evidence type="ECO:0000313" key="3">
    <source>
        <dbReference type="Proteomes" id="UP000735302"/>
    </source>
</evidence>
<dbReference type="InterPro" id="IPR050473">
    <property type="entry name" value="A2M/Complement_sys"/>
</dbReference>
<sequence length="210" mass="23718">MGLRHLLFAWVLILKLGLCGAYSGDGYLLTMPYVLRRDTFSQYCMILYGNTTGQREITLTFSKVASSEKWVIMSNVFTIAELHCQDFPVPPPGVYEVILSNSTDILHDPVKVTVLGNKFITLVQTDKPIYKPGQKVRFRILTLLTTLMPRTGQNFCGKNICMIFTQARMIAFHFCSAKIASIRWKLPRPSLGALSRTDIKMVVATLTFDQ</sequence>
<feature type="signal peptide" evidence="1">
    <location>
        <begin position="1"/>
        <end position="21"/>
    </location>
</feature>
<dbReference type="PANTHER" id="PTHR11412:SF171">
    <property type="entry name" value="PREGNANCY ZONE PROTEIN-LIKE PROTEIN"/>
    <property type="match status" value="1"/>
</dbReference>
<proteinExistence type="predicted"/>
<feature type="chain" id="PRO_5043562371" evidence="1">
    <location>
        <begin position="22"/>
        <end position="210"/>
    </location>
</feature>
<keyword evidence="1" id="KW-0732">Signal</keyword>
<evidence type="ECO:0000313" key="2">
    <source>
        <dbReference type="EMBL" id="GFN91729.1"/>
    </source>
</evidence>
<dbReference type="PANTHER" id="PTHR11412">
    <property type="entry name" value="MACROGLOBULIN / COMPLEMENT"/>
    <property type="match status" value="1"/>
</dbReference>
<dbReference type="Gene3D" id="2.60.40.1930">
    <property type="match status" value="1"/>
</dbReference>
<accession>A0AAV3Z884</accession>
<dbReference type="EMBL" id="BLXT01002163">
    <property type="protein sequence ID" value="GFN91729.1"/>
    <property type="molecule type" value="Genomic_DNA"/>
</dbReference>
<evidence type="ECO:0000256" key="1">
    <source>
        <dbReference type="SAM" id="SignalP"/>
    </source>
</evidence>
<organism evidence="2 3">
    <name type="scientific">Plakobranchus ocellatus</name>
    <dbReference type="NCBI Taxonomy" id="259542"/>
    <lineage>
        <taxon>Eukaryota</taxon>
        <taxon>Metazoa</taxon>
        <taxon>Spiralia</taxon>
        <taxon>Lophotrochozoa</taxon>
        <taxon>Mollusca</taxon>
        <taxon>Gastropoda</taxon>
        <taxon>Heterobranchia</taxon>
        <taxon>Euthyneura</taxon>
        <taxon>Panpulmonata</taxon>
        <taxon>Sacoglossa</taxon>
        <taxon>Placobranchoidea</taxon>
        <taxon>Plakobranchidae</taxon>
        <taxon>Plakobranchus</taxon>
    </lineage>
</organism>
<gene>
    <name evidence="2" type="ORF">PoB_001823500</name>
</gene>
<keyword evidence="3" id="KW-1185">Reference proteome</keyword>